<reference evidence="1 2" key="1">
    <citation type="journal article" date="2018" name="Front. Plant Sci.">
        <title>Red Clover (Trifolium pratense) and Zigzag Clover (T. medium) - A Picture of Genomic Similarities and Differences.</title>
        <authorList>
            <person name="Dluhosova J."/>
            <person name="Istvanek J."/>
            <person name="Nedelnik J."/>
            <person name="Repkova J."/>
        </authorList>
    </citation>
    <scope>NUCLEOTIDE SEQUENCE [LARGE SCALE GENOMIC DNA]</scope>
    <source>
        <strain evidence="2">cv. 10/8</strain>
        <tissue evidence="1">Leaf</tissue>
    </source>
</reference>
<dbReference type="Proteomes" id="UP000265520">
    <property type="component" value="Unassembled WGS sequence"/>
</dbReference>
<keyword evidence="2" id="KW-1185">Reference proteome</keyword>
<sequence length="113" mass="12324">MHEFISMAVGNVERQFFKVGPNSSTDPHIDAIAGESVNIGGAAAEMELPNVARFAEGENGVHEKCKLSELVRSFAVTFGVIIREVEDLLMLPKVAPSARNEAHSRDRGFGREE</sequence>
<accession>A0A392PSK2</accession>
<protein>
    <submittedName>
        <fullName evidence="1">Uncharacterized protein</fullName>
    </submittedName>
</protein>
<proteinExistence type="predicted"/>
<evidence type="ECO:0000313" key="1">
    <source>
        <dbReference type="EMBL" id="MCI15078.1"/>
    </source>
</evidence>
<evidence type="ECO:0000313" key="2">
    <source>
        <dbReference type="Proteomes" id="UP000265520"/>
    </source>
</evidence>
<dbReference type="AlphaFoldDB" id="A0A392PSK2"/>
<dbReference type="EMBL" id="LXQA010094945">
    <property type="protein sequence ID" value="MCI15078.1"/>
    <property type="molecule type" value="Genomic_DNA"/>
</dbReference>
<name>A0A392PSK2_9FABA</name>
<comment type="caution">
    <text evidence="1">The sequence shown here is derived from an EMBL/GenBank/DDBJ whole genome shotgun (WGS) entry which is preliminary data.</text>
</comment>
<organism evidence="1 2">
    <name type="scientific">Trifolium medium</name>
    <dbReference type="NCBI Taxonomy" id="97028"/>
    <lineage>
        <taxon>Eukaryota</taxon>
        <taxon>Viridiplantae</taxon>
        <taxon>Streptophyta</taxon>
        <taxon>Embryophyta</taxon>
        <taxon>Tracheophyta</taxon>
        <taxon>Spermatophyta</taxon>
        <taxon>Magnoliopsida</taxon>
        <taxon>eudicotyledons</taxon>
        <taxon>Gunneridae</taxon>
        <taxon>Pentapetalae</taxon>
        <taxon>rosids</taxon>
        <taxon>fabids</taxon>
        <taxon>Fabales</taxon>
        <taxon>Fabaceae</taxon>
        <taxon>Papilionoideae</taxon>
        <taxon>50 kb inversion clade</taxon>
        <taxon>NPAAA clade</taxon>
        <taxon>Hologalegina</taxon>
        <taxon>IRL clade</taxon>
        <taxon>Trifolieae</taxon>
        <taxon>Trifolium</taxon>
    </lineage>
</organism>